<accession>A0A9P4JMM8</accession>
<gene>
    <name evidence="2" type="ORF">GQ43DRAFT_18932</name>
</gene>
<evidence type="ECO:0000256" key="1">
    <source>
        <dbReference type="SAM" id="MobiDB-lite"/>
    </source>
</evidence>
<proteinExistence type="predicted"/>
<feature type="region of interest" description="Disordered" evidence="1">
    <location>
        <begin position="1"/>
        <end position="52"/>
    </location>
</feature>
<dbReference type="Proteomes" id="UP000799536">
    <property type="component" value="Unassembled WGS sequence"/>
</dbReference>
<sequence length="144" mass="15933">MALLQPGAPPTTQHYLPSCTTQHHPASPSITQQHPAPPSTTQHHPAAPSTSLPGRCVSVLRISRPITTAHSHLSLPYITLPTGRHIPNSLTKAASVPNTRRSIIREAKHVLFTCRWLIINIVWSPHQTPLPSPHYEPSITFQRR</sequence>
<dbReference type="EMBL" id="ML993958">
    <property type="protein sequence ID" value="KAF2201870.1"/>
    <property type="molecule type" value="Genomic_DNA"/>
</dbReference>
<dbReference type="AlphaFoldDB" id="A0A9P4JMM8"/>
<evidence type="ECO:0000313" key="2">
    <source>
        <dbReference type="EMBL" id="KAF2201870.1"/>
    </source>
</evidence>
<comment type="caution">
    <text evidence="2">The sequence shown here is derived from an EMBL/GenBank/DDBJ whole genome shotgun (WGS) entry which is preliminary data.</text>
</comment>
<feature type="compositionally biased region" description="Polar residues" evidence="1">
    <location>
        <begin position="10"/>
        <end position="52"/>
    </location>
</feature>
<keyword evidence="3" id="KW-1185">Reference proteome</keyword>
<name>A0A9P4JMM8_9PLEO</name>
<protein>
    <submittedName>
        <fullName evidence="2">Uncharacterized protein</fullName>
    </submittedName>
</protein>
<reference evidence="2" key="1">
    <citation type="journal article" date="2020" name="Stud. Mycol.">
        <title>101 Dothideomycetes genomes: a test case for predicting lifestyles and emergence of pathogens.</title>
        <authorList>
            <person name="Haridas S."/>
            <person name="Albert R."/>
            <person name="Binder M."/>
            <person name="Bloem J."/>
            <person name="Labutti K."/>
            <person name="Salamov A."/>
            <person name="Andreopoulos B."/>
            <person name="Baker S."/>
            <person name="Barry K."/>
            <person name="Bills G."/>
            <person name="Bluhm B."/>
            <person name="Cannon C."/>
            <person name="Castanera R."/>
            <person name="Culley D."/>
            <person name="Daum C."/>
            <person name="Ezra D."/>
            <person name="Gonzalez J."/>
            <person name="Henrissat B."/>
            <person name="Kuo A."/>
            <person name="Liang C."/>
            <person name="Lipzen A."/>
            <person name="Lutzoni F."/>
            <person name="Magnuson J."/>
            <person name="Mondo S."/>
            <person name="Nolan M."/>
            <person name="Ohm R."/>
            <person name="Pangilinan J."/>
            <person name="Park H.-J."/>
            <person name="Ramirez L."/>
            <person name="Alfaro M."/>
            <person name="Sun H."/>
            <person name="Tritt A."/>
            <person name="Yoshinaga Y."/>
            <person name="Zwiers L.-H."/>
            <person name="Turgeon B."/>
            <person name="Goodwin S."/>
            <person name="Spatafora J."/>
            <person name="Crous P."/>
            <person name="Grigoriev I."/>
        </authorList>
    </citation>
    <scope>NUCLEOTIDE SEQUENCE</scope>
    <source>
        <strain evidence="2">ATCC 74209</strain>
    </source>
</reference>
<evidence type="ECO:0000313" key="3">
    <source>
        <dbReference type="Proteomes" id="UP000799536"/>
    </source>
</evidence>
<dbReference type="OrthoDB" id="8962729at2759"/>
<organism evidence="2 3">
    <name type="scientific">Delitschia confertaspora ATCC 74209</name>
    <dbReference type="NCBI Taxonomy" id="1513339"/>
    <lineage>
        <taxon>Eukaryota</taxon>
        <taxon>Fungi</taxon>
        <taxon>Dikarya</taxon>
        <taxon>Ascomycota</taxon>
        <taxon>Pezizomycotina</taxon>
        <taxon>Dothideomycetes</taxon>
        <taxon>Pleosporomycetidae</taxon>
        <taxon>Pleosporales</taxon>
        <taxon>Delitschiaceae</taxon>
        <taxon>Delitschia</taxon>
    </lineage>
</organism>